<dbReference type="InterPro" id="IPR050708">
    <property type="entry name" value="T6SS_VgrG/RHS"/>
</dbReference>
<keyword evidence="2" id="KW-1185">Reference proteome</keyword>
<protein>
    <submittedName>
        <fullName evidence="1">RHS repeat-associated protein</fullName>
    </submittedName>
</protein>
<dbReference type="EMBL" id="JAGGMQ010000001">
    <property type="protein sequence ID" value="MBP2170904.1"/>
    <property type="molecule type" value="Genomic_DNA"/>
</dbReference>
<proteinExistence type="predicted"/>
<reference evidence="1 2" key="1">
    <citation type="submission" date="2021-03" db="EMBL/GenBank/DDBJ databases">
        <authorList>
            <person name="D'Agostino P."/>
            <person name="Huntemann M."/>
            <person name="Clum A."/>
            <person name="Spunde A."/>
            <person name="Palaniappan K."/>
            <person name="Ritter S."/>
            <person name="Mikhailova N."/>
            <person name="Chen I.-M."/>
            <person name="Stamatis D."/>
            <person name="Reddy T."/>
            <person name="O'Malley R."/>
            <person name="Daum C."/>
            <person name="Shapiro N."/>
            <person name="Ivanova N."/>
            <person name="Kyrpides N."/>
            <person name="Woyke T."/>
        </authorList>
    </citation>
    <scope>NUCLEOTIDE SEQUENCE [LARGE SCALE GENOMIC DNA]</scope>
    <source>
        <strain evidence="1 2">WS4403</strain>
    </source>
</reference>
<name>A0ABS4PE44_9GAMM</name>
<sequence length="979" mass="108509">MSSPDYTLYRGTPAVAVQDNRGLIVREIAYHRHPDQSGETDTRITRYQFSARGFLTQSIDPRLYALQQSNSSVKASFSYLSALSGEVLKTSSVDAGDQLALADINDRPHLAVSAGGVVRSWQYEGNTLPGRLLSITEQPAGAAALITERFVWAGKTDDEKKYNLAGKCVRHYDTAGLEQVTSIALSGTPLSVTRQLLPDNKEADWQGADESAWKDLLAAESYTSRNTTDASGAPLTSNDARGNIQRLEYDVAGRLSGSWLKLKGDNEQAIVKSLSWSAAGQKLREEHANGVVTTWSYDPQNQWLAAIKTERPAGHRAGAKVLQDLHYAYDPVGNVLQVTNAAEATRFWRNQKVVAENSYRYDTLYQLVTATGREMADRGQQSFPLPAAKIPLPVNDNAFAAWTRGYTYDRGGNLAQIRHHAPASSNSYTTTLTVASRSNRAVLSTLTEDAAKVDALFSAGGQQKQLQPGQSLSWTLRDELRKVTPVSRDGQASDSEVYRYDAGSLRLVKTTTRLTGNSSNTRRVVYLPGLELHTLKSGDTLKENLQVITVGEAGRAQVRVLNWESGLPAGITDNQLRYSYDNLLGSSELELDGDGQIISLEEYYPYGGTAVWTARSKVEADYKTLRYSGKERDATGLYYFGYRYYQPWVGRWLSADPASALDGLNLFRMVRNSPVTWFDGDGLIPVTVNDGTEKQGYLYSPLRSSDMVTQALGVNLTRYNKGKSLYPVIVTDTNALLEFEKNTLSEMFSLNERISELRKPIQNIESKLRQFDLLTQERLIEFVTPKIYSETMQQIDRLSNQRNVLSKMKVISNNAGKALRKLLSEKDKLYILGHGLSGMDFLGADENLTHGLITSESLAMQLTAGHLPSDFKDIRVIACYSANATAPISFTEEELLRTTTVFKERTVGWRSLFGLLTTETAPFALSLSRALKRKGYSQVTVTGYSGAGVTFSQHQYQTRRIQGVANDQRSSDKTVRLKF</sequence>
<dbReference type="PANTHER" id="PTHR32305:SF15">
    <property type="entry name" value="PROTEIN RHSA-RELATED"/>
    <property type="match status" value="1"/>
</dbReference>
<evidence type="ECO:0000313" key="1">
    <source>
        <dbReference type="EMBL" id="MBP2170904.1"/>
    </source>
</evidence>
<dbReference type="InterPro" id="IPR041508">
    <property type="entry name" value="TcC-like_repeat"/>
</dbReference>
<evidence type="ECO:0000313" key="2">
    <source>
        <dbReference type="Proteomes" id="UP001195624"/>
    </source>
</evidence>
<reference evidence="2" key="2">
    <citation type="submission" date="2023-07" db="EMBL/GenBank/DDBJ databases">
        <title>Genome mining of underrepresented organisms for secondary metabolites.</title>
        <authorList>
            <person name="D'Agostino P.M."/>
        </authorList>
    </citation>
    <scope>NUCLEOTIDE SEQUENCE [LARGE SCALE GENOMIC DNA]</scope>
    <source>
        <strain evidence="2">WS4403</strain>
    </source>
</reference>
<dbReference type="InterPro" id="IPR006530">
    <property type="entry name" value="YD"/>
</dbReference>
<accession>A0ABS4PE44</accession>
<dbReference type="NCBIfam" id="TIGR03696">
    <property type="entry name" value="Rhs_assc_core"/>
    <property type="match status" value="1"/>
</dbReference>
<dbReference type="InterPro" id="IPR022385">
    <property type="entry name" value="Rhs_assc_core"/>
</dbReference>
<dbReference type="NCBIfam" id="TIGR01643">
    <property type="entry name" value="YD_repeat_2x"/>
    <property type="match status" value="1"/>
</dbReference>
<dbReference type="RefSeq" id="WP_017801826.1">
    <property type="nucleotide sequence ID" value="NZ_JAGGMQ010000001.1"/>
</dbReference>
<dbReference type="PANTHER" id="PTHR32305">
    <property type="match status" value="1"/>
</dbReference>
<gene>
    <name evidence="1" type="ORF">J2125_004096</name>
</gene>
<dbReference type="Pfam" id="PF18807">
    <property type="entry name" value="TTc_toxin_rep"/>
    <property type="match status" value="1"/>
</dbReference>
<dbReference type="Proteomes" id="UP001195624">
    <property type="component" value="Unassembled WGS sequence"/>
</dbReference>
<organism evidence="1 2">
    <name type="scientific">Winslowiella toletana</name>
    <dbReference type="NCBI Taxonomy" id="92490"/>
    <lineage>
        <taxon>Bacteria</taxon>
        <taxon>Pseudomonadati</taxon>
        <taxon>Pseudomonadota</taxon>
        <taxon>Gammaproteobacteria</taxon>
        <taxon>Enterobacterales</taxon>
        <taxon>Erwiniaceae</taxon>
        <taxon>Winslowiella</taxon>
    </lineage>
</organism>
<comment type="caution">
    <text evidence="1">The sequence shown here is derived from an EMBL/GenBank/DDBJ whole genome shotgun (WGS) entry which is preliminary data.</text>
</comment>
<dbReference type="Gene3D" id="2.180.10.10">
    <property type="entry name" value="RHS repeat-associated core"/>
    <property type="match status" value="1"/>
</dbReference>